<organism evidence="7 8">
    <name type="scientific">Candidatus Sphingobacterium stercoripullorum</name>
    <dbReference type="NCBI Taxonomy" id="2838759"/>
    <lineage>
        <taxon>Bacteria</taxon>
        <taxon>Pseudomonadati</taxon>
        <taxon>Bacteroidota</taxon>
        <taxon>Sphingobacteriia</taxon>
        <taxon>Sphingobacteriales</taxon>
        <taxon>Sphingobacteriaceae</taxon>
        <taxon>Sphingobacterium</taxon>
    </lineage>
</organism>
<dbReference type="PANTHER" id="PTHR21716">
    <property type="entry name" value="TRANSMEMBRANE PROTEIN"/>
    <property type="match status" value="1"/>
</dbReference>
<feature type="transmembrane region" description="Helical" evidence="6">
    <location>
        <begin position="34"/>
        <end position="52"/>
    </location>
</feature>
<evidence type="ECO:0000256" key="1">
    <source>
        <dbReference type="ARBA" id="ARBA00004141"/>
    </source>
</evidence>
<evidence type="ECO:0000313" key="8">
    <source>
        <dbReference type="Proteomes" id="UP000824156"/>
    </source>
</evidence>
<accession>A0A9D1WAB6</accession>
<gene>
    <name evidence="7" type="ORF">H9853_11045</name>
</gene>
<keyword evidence="3 6" id="KW-0812">Transmembrane</keyword>
<keyword evidence="5 6" id="KW-0472">Membrane</keyword>
<comment type="subcellular location">
    <subcellularLocation>
        <location evidence="1">Membrane</location>
        <topology evidence="1">Multi-pass membrane protein</topology>
    </subcellularLocation>
</comment>
<evidence type="ECO:0000256" key="5">
    <source>
        <dbReference type="ARBA" id="ARBA00023136"/>
    </source>
</evidence>
<dbReference type="EMBL" id="DXEZ01000311">
    <property type="protein sequence ID" value="HIX55550.1"/>
    <property type="molecule type" value="Genomic_DNA"/>
</dbReference>
<feature type="transmembrane region" description="Helical" evidence="6">
    <location>
        <begin position="263"/>
        <end position="280"/>
    </location>
</feature>
<feature type="transmembrane region" description="Helical" evidence="6">
    <location>
        <begin position="64"/>
        <end position="86"/>
    </location>
</feature>
<dbReference type="PANTHER" id="PTHR21716:SF4">
    <property type="entry name" value="TRANSMEMBRANE PROTEIN 245"/>
    <property type="match status" value="1"/>
</dbReference>
<comment type="caution">
    <text evidence="7">The sequence shown here is derived from an EMBL/GenBank/DDBJ whole genome shotgun (WGS) entry which is preliminary data.</text>
</comment>
<evidence type="ECO:0000313" key="7">
    <source>
        <dbReference type="EMBL" id="HIX55550.1"/>
    </source>
</evidence>
<dbReference type="GO" id="GO:0016020">
    <property type="term" value="C:membrane"/>
    <property type="evidence" value="ECO:0007669"/>
    <property type="project" value="UniProtKB-SubCell"/>
</dbReference>
<dbReference type="Pfam" id="PF01594">
    <property type="entry name" value="AI-2E_transport"/>
    <property type="match status" value="1"/>
</dbReference>
<dbReference type="Proteomes" id="UP000824156">
    <property type="component" value="Unassembled WGS sequence"/>
</dbReference>
<evidence type="ECO:0000256" key="2">
    <source>
        <dbReference type="ARBA" id="ARBA00009773"/>
    </source>
</evidence>
<reference evidence="7" key="2">
    <citation type="submission" date="2021-04" db="EMBL/GenBank/DDBJ databases">
        <authorList>
            <person name="Gilroy R."/>
        </authorList>
    </citation>
    <scope>NUCLEOTIDE SEQUENCE</scope>
    <source>
        <strain evidence="7">1719</strain>
    </source>
</reference>
<feature type="transmembrane region" description="Helical" evidence="6">
    <location>
        <begin position="203"/>
        <end position="223"/>
    </location>
</feature>
<sequence>MKRRQINNNAINQIILIVIIVLTCILVFKYLSYYLPGFLGAITLYILFRKIYSHLTERWRWNKPLSSVLLILLSIVFIVLPVWALINYLTPKLLGIFENTEELVSKFNMIKDYMQDKPLLKEIDMSDSALFNLLQKTARYIPNLINSVAEVVINLIVSFFVLYFMQVHSKKMEETIYKAIPFSEKSKIDIWEEVNMMVRSNALGIPILGFFQGIVAVFGYYFFGVDNAVLWGIVTGIATIIPIIGTMAVYVPICLFELASGDTINAIWLILYCFFLVGGIDNVLRFTILKTIGDVPPLITVFGVLLGLNLFGMLGLIFGPLIISSVGLLLKVYSNEYGKGTPDIIDPPHINKKE</sequence>
<dbReference type="InterPro" id="IPR002549">
    <property type="entry name" value="AI-2E-like"/>
</dbReference>
<feature type="transmembrane region" description="Helical" evidence="6">
    <location>
        <begin position="229"/>
        <end position="251"/>
    </location>
</feature>
<name>A0A9D1WAB6_9SPHI</name>
<protein>
    <submittedName>
        <fullName evidence="7">AI-2E family transporter</fullName>
    </submittedName>
</protein>
<comment type="similarity">
    <text evidence="2">Belongs to the autoinducer-2 exporter (AI-2E) (TC 2.A.86) family.</text>
</comment>
<evidence type="ECO:0000256" key="4">
    <source>
        <dbReference type="ARBA" id="ARBA00022989"/>
    </source>
</evidence>
<keyword evidence="4 6" id="KW-1133">Transmembrane helix</keyword>
<feature type="transmembrane region" description="Helical" evidence="6">
    <location>
        <begin position="144"/>
        <end position="165"/>
    </location>
</feature>
<dbReference type="AlphaFoldDB" id="A0A9D1WAB6"/>
<reference evidence="7" key="1">
    <citation type="journal article" date="2021" name="PeerJ">
        <title>Extensive microbial diversity within the chicken gut microbiome revealed by metagenomics and culture.</title>
        <authorList>
            <person name="Gilroy R."/>
            <person name="Ravi A."/>
            <person name="Getino M."/>
            <person name="Pursley I."/>
            <person name="Horton D.L."/>
            <person name="Alikhan N.F."/>
            <person name="Baker D."/>
            <person name="Gharbi K."/>
            <person name="Hall N."/>
            <person name="Watson M."/>
            <person name="Adriaenssens E.M."/>
            <person name="Foster-Nyarko E."/>
            <person name="Jarju S."/>
            <person name="Secka A."/>
            <person name="Antonio M."/>
            <person name="Oren A."/>
            <person name="Chaudhuri R.R."/>
            <person name="La Ragione R."/>
            <person name="Hildebrand F."/>
            <person name="Pallen M.J."/>
        </authorList>
    </citation>
    <scope>NUCLEOTIDE SEQUENCE</scope>
    <source>
        <strain evidence="7">1719</strain>
    </source>
</reference>
<evidence type="ECO:0000256" key="3">
    <source>
        <dbReference type="ARBA" id="ARBA00022692"/>
    </source>
</evidence>
<feature type="transmembrane region" description="Helical" evidence="6">
    <location>
        <begin position="300"/>
        <end position="330"/>
    </location>
</feature>
<evidence type="ECO:0000256" key="6">
    <source>
        <dbReference type="SAM" id="Phobius"/>
    </source>
</evidence>
<proteinExistence type="inferred from homology"/>